<sequence length="337" mass="37513">MQPVVSVVMANYNAADYLAAALTSVLAQSVSRIEVLLADDASTDASVAIAQQVAATDARLKIIAADVNKGPAAARNRALDAATGDWIAIVDSDDIIHPQRLELMLDATKTLQTDAVADDLTYFADNVVQPGDTLLGDTRPSKPKLITTRCFLGADQNAPQLGYLKPLMRRNALRDMRYREDIRIGEDHDLYMRFLMNGGRMHLLPQSYYLYRKHVHSLSHRSHPDDVRAMIAVHDDLLDSYPDASDDLRADFAARRTALQEPLAFETLADHIKNRQFGSALRDIARKPALLIQLCTVATNRIKRQFKRHAPQHAIVPDDPSQWTSQDWAALCEPRSP</sequence>
<dbReference type="CDD" id="cd00761">
    <property type="entry name" value="Glyco_tranf_GTA_type"/>
    <property type="match status" value="1"/>
</dbReference>
<dbReference type="RefSeq" id="WP_235224524.1">
    <property type="nucleotide sequence ID" value="NZ_JAKGAQ010000001.1"/>
</dbReference>
<dbReference type="Gene3D" id="3.90.550.10">
    <property type="entry name" value="Spore Coat Polysaccharide Biosynthesis Protein SpsA, Chain A"/>
    <property type="match status" value="1"/>
</dbReference>
<dbReference type="PANTHER" id="PTHR22916">
    <property type="entry name" value="GLYCOSYLTRANSFERASE"/>
    <property type="match status" value="1"/>
</dbReference>
<evidence type="ECO:0000313" key="3">
    <source>
        <dbReference type="Proteomes" id="UP001200557"/>
    </source>
</evidence>
<dbReference type="Pfam" id="PF00535">
    <property type="entry name" value="Glycos_transf_2"/>
    <property type="match status" value="1"/>
</dbReference>
<organism evidence="2 3">
    <name type="scientific">Octadecabacter dasysiphoniae</name>
    <dbReference type="NCBI Taxonomy" id="2909341"/>
    <lineage>
        <taxon>Bacteria</taxon>
        <taxon>Pseudomonadati</taxon>
        <taxon>Pseudomonadota</taxon>
        <taxon>Alphaproteobacteria</taxon>
        <taxon>Rhodobacterales</taxon>
        <taxon>Roseobacteraceae</taxon>
        <taxon>Octadecabacter</taxon>
    </lineage>
</organism>
<dbReference type="Proteomes" id="UP001200557">
    <property type="component" value="Unassembled WGS sequence"/>
</dbReference>
<evidence type="ECO:0000259" key="1">
    <source>
        <dbReference type="Pfam" id="PF00535"/>
    </source>
</evidence>
<accession>A0ABS9CWK8</accession>
<dbReference type="EMBL" id="JAKGAQ010000001">
    <property type="protein sequence ID" value="MCF2870423.1"/>
    <property type="molecule type" value="Genomic_DNA"/>
</dbReference>
<proteinExistence type="predicted"/>
<dbReference type="SUPFAM" id="SSF53448">
    <property type="entry name" value="Nucleotide-diphospho-sugar transferases"/>
    <property type="match status" value="1"/>
</dbReference>
<dbReference type="InterPro" id="IPR001173">
    <property type="entry name" value="Glyco_trans_2-like"/>
</dbReference>
<gene>
    <name evidence="2" type="ORF">L0664_05030</name>
</gene>
<evidence type="ECO:0000313" key="2">
    <source>
        <dbReference type="EMBL" id="MCF2870423.1"/>
    </source>
</evidence>
<dbReference type="InterPro" id="IPR029044">
    <property type="entry name" value="Nucleotide-diphossugar_trans"/>
</dbReference>
<name>A0ABS9CWK8_9RHOB</name>
<reference evidence="2 3" key="1">
    <citation type="submission" date="2022-01" db="EMBL/GenBank/DDBJ databases">
        <title>Octadecabacter sp. nov., isolated from a marine alga.</title>
        <authorList>
            <person name="Jin M.S."/>
            <person name="Kim H.M."/>
            <person name="Han D.M."/>
            <person name="Jung J.J."/>
            <person name="Jeon C.O."/>
        </authorList>
    </citation>
    <scope>NUCLEOTIDE SEQUENCE [LARGE SCALE GENOMIC DNA]</scope>
    <source>
        <strain evidence="2 3">G9-8</strain>
    </source>
</reference>
<keyword evidence="3" id="KW-1185">Reference proteome</keyword>
<dbReference type="PANTHER" id="PTHR22916:SF3">
    <property type="entry name" value="UDP-GLCNAC:BETAGAL BETA-1,3-N-ACETYLGLUCOSAMINYLTRANSFERASE-LIKE PROTEIN 1"/>
    <property type="match status" value="1"/>
</dbReference>
<comment type="caution">
    <text evidence="2">The sequence shown here is derived from an EMBL/GenBank/DDBJ whole genome shotgun (WGS) entry which is preliminary data.</text>
</comment>
<feature type="domain" description="Glycosyltransferase 2-like" evidence="1">
    <location>
        <begin position="6"/>
        <end position="133"/>
    </location>
</feature>
<protein>
    <submittedName>
        <fullName evidence="2">Glycosyltransferase</fullName>
    </submittedName>
</protein>